<organism evidence="1 2">
    <name type="scientific">Candidatus Clostridium radicumherbarum</name>
    <dbReference type="NCBI Taxonomy" id="3381662"/>
    <lineage>
        <taxon>Bacteria</taxon>
        <taxon>Bacillati</taxon>
        <taxon>Bacillota</taxon>
        <taxon>Clostridia</taxon>
        <taxon>Eubacteriales</taxon>
        <taxon>Clostridiaceae</taxon>
        <taxon>Clostridium</taxon>
    </lineage>
</organism>
<evidence type="ECO:0000313" key="2">
    <source>
        <dbReference type="Proteomes" id="UP001623661"/>
    </source>
</evidence>
<proteinExistence type="predicted"/>
<dbReference type="Proteomes" id="UP001623661">
    <property type="component" value="Unassembled WGS sequence"/>
</dbReference>
<dbReference type="SUPFAM" id="SSF158446">
    <property type="entry name" value="IVS-encoded protein-like"/>
    <property type="match status" value="1"/>
</dbReference>
<dbReference type="CDD" id="cd16377">
    <property type="entry name" value="23S_rRNA_IVP_like"/>
    <property type="match status" value="1"/>
</dbReference>
<dbReference type="PANTHER" id="PTHR38471">
    <property type="entry name" value="FOUR HELIX BUNDLE PROTEIN"/>
    <property type="match status" value="1"/>
</dbReference>
<gene>
    <name evidence="1" type="ORF">ACJDUH_18645</name>
</gene>
<evidence type="ECO:0000313" key="1">
    <source>
        <dbReference type="EMBL" id="MFL0270102.1"/>
    </source>
</evidence>
<protein>
    <submittedName>
        <fullName evidence="1">Four helix bundle protein</fullName>
    </submittedName>
</protein>
<dbReference type="InterPro" id="IPR012657">
    <property type="entry name" value="23S_rRNA-intervening_sequence"/>
</dbReference>
<comment type="caution">
    <text evidence="1">The sequence shown here is derived from an EMBL/GenBank/DDBJ whole genome shotgun (WGS) entry which is preliminary data.</text>
</comment>
<dbReference type="Gene3D" id="1.20.1440.60">
    <property type="entry name" value="23S rRNA-intervening sequence"/>
    <property type="match status" value="1"/>
</dbReference>
<dbReference type="NCBIfam" id="TIGR02436">
    <property type="entry name" value="four helix bundle protein"/>
    <property type="match status" value="1"/>
</dbReference>
<name>A0ABW8TXE0_9CLOT</name>
<keyword evidence="2" id="KW-1185">Reference proteome</keyword>
<accession>A0ABW8TXE0</accession>
<dbReference type="EMBL" id="JBJHZY010000006">
    <property type="protein sequence ID" value="MFL0270102.1"/>
    <property type="molecule type" value="Genomic_DNA"/>
</dbReference>
<dbReference type="InterPro" id="IPR036583">
    <property type="entry name" value="23S_rRNA_IVS_sf"/>
</dbReference>
<sequence length="130" mass="15301">MQQYSQTFNIKDFKDLLVWQKASQVNYEIYLKSKNFPKEERFELTSQLLRCSSSVAANIAEGNGQLYAKKEVKFYNNALESCSEARCWIHIALQRKYISDEDYNYFDSKLIEIVKMLYGCIKRLNIIIAT</sequence>
<reference evidence="1 2" key="1">
    <citation type="submission" date="2024-11" db="EMBL/GenBank/DDBJ databases">
        <authorList>
            <person name="Heng Y.C."/>
            <person name="Lim A.C.H."/>
            <person name="Lee J.K.Y."/>
            <person name="Kittelmann S."/>
        </authorList>
    </citation>
    <scope>NUCLEOTIDE SEQUENCE [LARGE SCALE GENOMIC DNA]</scope>
    <source>
        <strain evidence="1 2">WILCCON 0202</strain>
    </source>
</reference>
<dbReference type="Pfam" id="PF05635">
    <property type="entry name" value="23S_rRNA_IVP"/>
    <property type="match status" value="1"/>
</dbReference>
<dbReference type="PANTHER" id="PTHR38471:SF2">
    <property type="entry name" value="FOUR HELIX BUNDLE PROTEIN"/>
    <property type="match status" value="1"/>
</dbReference>